<evidence type="ECO:0000313" key="2">
    <source>
        <dbReference type="EMBL" id="GFS71782.1"/>
    </source>
</evidence>
<protein>
    <submittedName>
        <fullName evidence="2">Uncharacterized protein</fullName>
    </submittedName>
</protein>
<dbReference type="AlphaFoldDB" id="A0A8X6MQ33"/>
<comment type="caution">
    <text evidence="2">The sequence shown here is derived from an EMBL/GenBank/DDBJ whole genome shotgun (WGS) entry which is preliminary data.</text>
</comment>
<dbReference type="Proteomes" id="UP000887013">
    <property type="component" value="Unassembled WGS sequence"/>
</dbReference>
<organism evidence="2 3">
    <name type="scientific">Nephila pilipes</name>
    <name type="common">Giant wood spider</name>
    <name type="synonym">Nephila maculata</name>
    <dbReference type="NCBI Taxonomy" id="299642"/>
    <lineage>
        <taxon>Eukaryota</taxon>
        <taxon>Metazoa</taxon>
        <taxon>Ecdysozoa</taxon>
        <taxon>Arthropoda</taxon>
        <taxon>Chelicerata</taxon>
        <taxon>Arachnida</taxon>
        <taxon>Araneae</taxon>
        <taxon>Araneomorphae</taxon>
        <taxon>Entelegynae</taxon>
        <taxon>Araneoidea</taxon>
        <taxon>Nephilidae</taxon>
        <taxon>Nephila</taxon>
    </lineage>
</organism>
<accession>A0A8X6MQ33</accession>
<name>A0A8X6MQ33_NEPPI</name>
<gene>
    <name evidence="2" type="ORF">NPIL_267701</name>
</gene>
<evidence type="ECO:0000313" key="3">
    <source>
        <dbReference type="Proteomes" id="UP000887013"/>
    </source>
</evidence>
<feature type="compositionally biased region" description="Polar residues" evidence="1">
    <location>
        <begin position="33"/>
        <end position="47"/>
    </location>
</feature>
<dbReference type="EMBL" id="BMAW01049666">
    <property type="protein sequence ID" value="GFS71782.1"/>
    <property type="molecule type" value="Genomic_DNA"/>
</dbReference>
<keyword evidence="3" id="KW-1185">Reference proteome</keyword>
<sequence length="133" mass="14799">MLLSAIQPILHFLRNPPLPHSFRTLPHASSASSKFPNSISTEWSNLNHPPPDETSRISSRIMQPKGRNCHRSGRKLCSYSCVSIDNGDEIRVHRPFSRPNVIVCKQMAQSLGVSKKSCWASGLPYRNPGPSPI</sequence>
<reference evidence="2" key="1">
    <citation type="submission" date="2020-08" db="EMBL/GenBank/DDBJ databases">
        <title>Multicomponent nature underlies the extraordinary mechanical properties of spider dragline silk.</title>
        <authorList>
            <person name="Kono N."/>
            <person name="Nakamura H."/>
            <person name="Mori M."/>
            <person name="Yoshida Y."/>
            <person name="Ohtoshi R."/>
            <person name="Malay A.D."/>
            <person name="Moran D.A.P."/>
            <person name="Tomita M."/>
            <person name="Numata K."/>
            <person name="Arakawa K."/>
        </authorList>
    </citation>
    <scope>NUCLEOTIDE SEQUENCE</scope>
</reference>
<feature type="region of interest" description="Disordered" evidence="1">
    <location>
        <begin position="33"/>
        <end position="57"/>
    </location>
</feature>
<evidence type="ECO:0000256" key="1">
    <source>
        <dbReference type="SAM" id="MobiDB-lite"/>
    </source>
</evidence>
<proteinExistence type="predicted"/>